<accession>A0ABX8DBS1</accession>
<dbReference type="Pfam" id="PF24553">
    <property type="entry name" value="Rv0428c_C"/>
    <property type="match status" value="1"/>
</dbReference>
<proteinExistence type="predicted"/>
<dbReference type="Proteomes" id="UP000677804">
    <property type="component" value="Chromosome"/>
</dbReference>
<evidence type="ECO:0000259" key="2">
    <source>
        <dbReference type="PROSITE" id="PS51186"/>
    </source>
</evidence>
<organism evidence="3 4">
    <name type="scientific">Cellulomonas wangleii</name>
    <dbReference type="NCBI Taxonomy" id="2816956"/>
    <lineage>
        <taxon>Bacteria</taxon>
        <taxon>Bacillati</taxon>
        <taxon>Actinomycetota</taxon>
        <taxon>Actinomycetes</taxon>
        <taxon>Micrococcales</taxon>
        <taxon>Cellulomonadaceae</taxon>
        <taxon>Cellulomonas</taxon>
    </lineage>
</organism>
<dbReference type="InterPro" id="IPR056935">
    <property type="entry name" value="Rv0428c-like_C"/>
</dbReference>
<dbReference type="Gene3D" id="3.40.630.30">
    <property type="match status" value="2"/>
</dbReference>
<dbReference type="PANTHER" id="PTHR13947:SF37">
    <property type="entry name" value="LD18367P"/>
    <property type="match status" value="1"/>
</dbReference>
<sequence length="435" mass="45108">MRVRPATAADVPQVGDVTARAYVTDGIVEADHWYAAELRDAVRRVSDATVLVAAVPEPDGPAGTPPPGAPGGGAAERVLGTITLAVPGSSYAEIARDGEVELRMLAVDPAARGAGVAERLVLAALCEAVGRGTRDVVLSTLENMHAAHRLYARLGFVARPERDWSDEVQMRVLTWRAPDAPGALVEAATWPAPRVVDVEGWRVGLSGGVTRRAGSTIALGDVADLSAVVDHVERLYQADGGPAVFRVGDPQNPAGLVAELAARGYVEAAAADVLVRDLAAPDTTSGSGPDAPDRIAGVRIRVADAPDDAWLDLWLAGKGGARAASHAIVTGAPALYLTATDADGADLGVIRAAQAEDWVALSCLQVVPAARRRGLGRALTQEALAAAGRAGARRAFLQVEVENTAAHRLYATLGFRPAHRYSYREQPGAAAGTGC</sequence>
<evidence type="ECO:0000313" key="3">
    <source>
        <dbReference type="EMBL" id="QVI64121.1"/>
    </source>
</evidence>
<dbReference type="InterPro" id="IPR050769">
    <property type="entry name" value="NAT_camello-type"/>
</dbReference>
<dbReference type="PROSITE" id="PS51186">
    <property type="entry name" value="GNAT"/>
    <property type="match status" value="2"/>
</dbReference>
<dbReference type="InterPro" id="IPR000182">
    <property type="entry name" value="GNAT_dom"/>
</dbReference>
<dbReference type="SUPFAM" id="SSF55729">
    <property type="entry name" value="Acyl-CoA N-acyltransferases (Nat)"/>
    <property type="match status" value="2"/>
</dbReference>
<dbReference type="PANTHER" id="PTHR13947">
    <property type="entry name" value="GNAT FAMILY N-ACETYLTRANSFERASE"/>
    <property type="match status" value="1"/>
</dbReference>
<protein>
    <submittedName>
        <fullName evidence="3">GNAT family N-acetyltransferase</fullName>
        <ecNumber evidence="3">2.3.1.-</ecNumber>
    </submittedName>
</protein>
<dbReference type="Pfam" id="PF00583">
    <property type="entry name" value="Acetyltransf_1"/>
    <property type="match status" value="1"/>
</dbReference>
<evidence type="ECO:0000313" key="4">
    <source>
        <dbReference type="Proteomes" id="UP000677804"/>
    </source>
</evidence>
<keyword evidence="3" id="KW-0012">Acyltransferase</keyword>
<feature type="domain" description="N-acetyltransferase" evidence="2">
    <location>
        <begin position="1"/>
        <end position="175"/>
    </location>
</feature>
<keyword evidence="1 3" id="KW-0808">Transferase</keyword>
<gene>
    <name evidence="3" type="ORF">KG103_05855</name>
</gene>
<name>A0ABX8DBS1_9CELL</name>
<dbReference type="InterPro" id="IPR016181">
    <property type="entry name" value="Acyl_CoA_acyltransferase"/>
</dbReference>
<reference evidence="3 4" key="1">
    <citation type="submission" date="2021-05" db="EMBL/GenBank/DDBJ databases">
        <title>Novel species in genus Cellulomonas.</title>
        <authorList>
            <person name="Zhang G."/>
        </authorList>
    </citation>
    <scope>NUCLEOTIDE SEQUENCE [LARGE SCALE GENOMIC DNA]</scope>
    <source>
        <strain evidence="4">zg-ZUI222</strain>
    </source>
</reference>
<dbReference type="EMBL" id="CP074405">
    <property type="protein sequence ID" value="QVI64121.1"/>
    <property type="molecule type" value="Genomic_DNA"/>
</dbReference>
<keyword evidence="4" id="KW-1185">Reference proteome</keyword>
<dbReference type="EC" id="2.3.1.-" evidence="3"/>
<dbReference type="CDD" id="cd04301">
    <property type="entry name" value="NAT_SF"/>
    <property type="match status" value="1"/>
</dbReference>
<feature type="domain" description="N-acetyltransferase" evidence="2">
    <location>
        <begin position="298"/>
        <end position="435"/>
    </location>
</feature>
<dbReference type="GO" id="GO:0016746">
    <property type="term" value="F:acyltransferase activity"/>
    <property type="evidence" value="ECO:0007669"/>
    <property type="project" value="UniProtKB-KW"/>
</dbReference>
<evidence type="ECO:0000256" key="1">
    <source>
        <dbReference type="ARBA" id="ARBA00022679"/>
    </source>
</evidence>